<name>A0A939T658_9ACTN</name>
<dbReference type="GO" id="GO:0005829">
    <property type="term" value="C:cytosol"/>
    <property type="evidence" value="ECO:0007669"/>
    <property type="project" value="TreeGrafter"/>
</dbReference>
<dbReference type="Proteomes" id="UP000669179">
    <property type="component" value="Unassembled WGS sequence"/>
</dbReference>
<evidence type="ECO:0000256" key="1">
    <source>
        <dbReference type="ARBA" id="ARBA00023002"/>
    </source>
</evidence>
<dbReference type="RefSeq" id="WP_208258287.1">
    <property type="nucleotide sequence ID" value="NZ_JAGEOJ010000010.1"/>
</dbReference>
<dbReference type="PANTHER" id="PTHR35176">
    <property type="entry name" value="HEME OXYGENASE HI_0854-RELATED"/>
    <property type="match status" value="1"/>
</dbReference>
<dbReference type="GO" id="GO:0016627">
    <property type="term" value="F:oxidoreductase activity, acting on the CH-CH group of donors"/>
    <property type="evidence" value="ECO:0007669"/>
    <property type="project" value="TreeGrafter"/>
</dbReference>
<proteinExistence type="predicted"/>
<organism evidence="3 4">
    <name type="scientific">Actinomadura barringtoniae</name>
    <dbReference type="NCBI Taxonomy" id="1427535"/>
    <lineage>
        <taxon>Bacteria</taxon>
        <taxon>Bacillati</taxon>
        <taxon>Actinomycetota</taxon>
        <taxon>Actinomycetes</taxon>
        <taxon>Streptosporangiales</taxon>
        <taxon>Thermomonosporaceae</taxon>
        <taxon>Actinomadura</taxon>
    </lineage>
</organism>
<dbReference type="GO" id="GO:0070967">
    <property type="term" value="F:coenzyme F420 binding"/>
    <property type="evidence" value="ECO:0007669"/>
    <property type="project" value="TreeGrafter"/>
</dbReference>
<dbReference type="PANTHER" id="PTHR35176:SF6">
    <property type="entry name" value="HEME OXYGENASE HI_0854-RELATED"/>
    <property type="match status" value="1"/>
</dbReference>
<dbReference type="InterPro" id="IPR019966">
    <property type="entry name" value="F420-dep_enz_PPOX_Rv3369"/>
</dbReference>
<dbReference type="SUPFAM" id="SSF50475">
    <property type="entry name" value="FMN-binding split barrel"/>
    <property type="match status" value="1"/>
</dbReference>
<protein>
    <submittedName>
        <fullName evidence="3">TIGR03667 family PPOX class F420-dependent oxidoreductase</fullName>
        <ecNumber evidence="3">1.-.-.-</ecNumber>
    </submittedName>
</protein>
<dbReference type="InterPro" id="IPR011576">
    <property type="entry name" value="Pyridox_Oxase_N"/>
</dbReference>
<reference evidence="3" key="1">
    <citation type="submission" date="2021-03" db="EMBL/GenBank/DDBJ databases">
        <authorList>
            <person name="Kanchanasin P."/>
            <person name="Saeng-In P."/>
            <person name="Phongsopitanun W."/>
            <person name="Yuki M."/>
            <person name="Kudo T."/>
            <person name="Ohkuma M."/>
            <person name="Tanasupawat S."/>
        </authorList>
    </citation>
    <scope>NUCLEOTIDE SEQUENCE</scope>
    <source>
        <strain evidence="3">GKU 128</strain>
    </source>
</reference>
<dbReference type="EMBL" id="JAGEOJ010000010">
    <property type="protein sequence ID" value="MBO2450414.1"/>
    <property type="molecule type" value="Genomic_DNA"/>
</dbReference>
<gene>
    <name evidence="3" type="ORF">J4573_25150</name>
</gene>
<accession>A0A939T658</accession>
<keyword evidence="1 3" id="KW-0560">Oxidoreductase</keyword>
<dbReference type="AlphaFoldDB" id="A0A939T658"/>
<dbReference type="Gene3D" id="2.30.110.10">
    <property type="entry name" value="Electron Transport, Fmn-binding Protein, Chain A"/>
    <property type="match status" value="1"/>
</dbReference>
<feature type="domain" description="Pyridoxamine 5'-phosphate oxidase N-terminal" evidence="2">
    <location>
        <begin position="13"/>
        <end position="114"/>
    </location>
</feature>
<evidence type="ECO:0000259" key="2">
    <source>
        <dbReference type="Pfam" id="PF01243"/>
    </source>
</evidence>
<comment type="caution">
    <text evidence="3">The sequence shown here is derived from an EMBL/GenBank/DDBJ whole genome shotgun (WGS) entry which is preliminary data.</text>
</comment>
<dbReference type="NCBIfam" id="TIGR03667">
    <property type="entry name" value="Rv3369"/>
    <property type="match status" value="1"/>
</dbReference>
<dbReference type="Pfam" id="PF01243">
    <property type="entry name" value="PNPOx_N"/>
    <property type="match status" value="1"/>
</dbReference>
<dbReference type="InterPro" id="IPR012349">
    <property type="entry name" value="Split_barrel_FMN-bd"/>
</dbReference>
<sequence length="142" mass="16088">MKLTDHLSSADRERVEARLDHNLIAWLTTVREDGQPVTVPVWFLMRDDETILMYTRPEKAKLKNLEANPKVSMVLDGADLGRNMVRMEGTVQRAFDVPPANEVPAYTAKYIERMQSLFGTPADFADLFAAALIVTPTRLRIN</sequence>
<dbReference type="EC" id="1.-.-.-" evidence="3"/>
<evidence type="ECO:0000313" key="4">
    <source>
        <dbReference type="Proteomes" id="UP000669179"/>
    </source>
</evidence>
<keyword evidence="4" id="KW-1185">Reference proteome</keyword>
<dbReference type="InterPro" id="IPR052019">
    <property type="entry name" value="F420H2_bilvrd_red/Heme_oxyg"/>
</dbReference>
<evidence type="ECO:0000313" key="3">
    <source>
        <dbReference type="EMBL" id="MBO2450414.1"/>
    </source>
</evidence>